<evidence type="ECO:0000256" key="1">
    <source>
        <dbReference type="SAM" id="SignalP"/>
    </source>
</evidence>
<evidence type="ECO:0000313" key="2">
    <source>
        <dbReference type="EMBL" id="SEK92257.1"/>
    </source>
</evidence>
<feature type="signal peptide" evidence="1">
    <location>
        <begin position="1"/>
        <end position="26"/>
    </location>
</feature>
<organism evidence="2 3">
    <name type="scientific">Streptacidiphilus jiangxiensis</name>
    <dbReference type="NCBI Taxonomy" id="235985"/>
    <lineage>
        <taxon>Bacteria</taxon>
        <taxon>Bacillati</taxon>
        <taxon>Actinomycetota</taxon>
        <taxon>Actinomycetes</taxon>
        <taxon>Kitasatosporales</taxon>
        <taxon>Streptomycetaceae</taxon>
        <taxon>Streptacidiphilus</taxon>
    </lineage>
</organism>
<keyword evidence="3" id="KW-1185">Reference proteome</keyword>
<dbReference type="EMBL" id="FOAZ01000004">
    <property type="protein sequence ID" value="SEK92257.1"/>
    <property type="molecule type" value="Genomic_DNA"/>
</dbReference>
<name>A0A1H7L1W4_STRJI</name>
<dbReference type="AlphaFoldDB" id="A0A1H7L1W4"/>
<gene>
    <name evidence="2" type="ORF">SAMN05414137_104278</name>
</gene>
<dbReference type="InterPro" id="IPR026467">
    <property type="entry name" value="Ser/Gly_Cys_C_dom"/>
</dbReference>
<keyword evidence="1" id="KW-0732">Signal</keyword>
<protein>
    <submittedName>
        <fullName evidence="2">TIGR04222 domain-containing protein</fullName>
    </submittedName>
</protein>
<reference evidence="3" key="1">
    <citation type="submission" date="2016-10" db="EMBL/GenBank/DDBJ databases">
        <authorList>
            <person name="Varghese N."/>
        </authorList>
    </citation>
    <scope>NUCLEOTIDE SEQUENCE [LARGE SCALE GENOMIC DNA]</scope>
    <source>
        <strain evidence="3">DSM 45096 / BCRC 16803 / CGMCC 4.1857 / CIP 109030 / JCM 12277 / KCTC 19219 / NBRC 100920 / 33214</strain>
    </source>
</reference>
<sequence>MPYLFLVPAFLLAALSSLRLCRLAAASDPRLTTASAPNPPEARASTAEAAYLAGGPERVVDVTLLDMTGRGLLHIAHTGWTSVARPVPDTQLESEVIAALGPDGQRRTEEVRREVAVGPSVVTLARSLAEVGLAVSPGTRAAMAQAVMAVRVALLATVALGTTALATVGVRNLLTGAHESLLEPAAWFLLPLILTAGTLLMARAEFHPVTPWAAPAGQQLLRALSPGRRNPDPLTTVTFRGPRALRDARLRAGLTIRSRR</sequence>
<accession>A0A1H7L1W4</accession>
<evidence type="ECO:0000313" key="3">
    <source>
        <dbReference type="Proteomes" id="UP000183015"/>
    </source>
</evidence>
<proteinExistence type="predicted"/>
<dbReference type="RefSeq" id="WP_052438226.1">
    <property type="nucleotide sequence ID" value="NZ_BBPN01000001.1"/>
</dbReference>
<feature type="chain" id="PRO_5010245717" evidence="1">
    <location>
        <begin position="27"/>
        <end position="260"/>
    </location>
</feature>
<dbReference type="eggNOG" id="ENOG5033X13">
    <property type="taxonomic scope" value="Bacteria"/>
</dbReference>
<dbReference type="NCBIfam" id="TIGR04222">
    <property type="entry name" value="near_uncomplex"/>
    <property type="match status" value="1"/>
</dbReference>
<dbReference type="Proteomes" id="UP000183015">
    <property type="component" value="Unassembled WGS sequence"/>
</dbReference>
<dbReference type="OrthoDB" id="3620552at2"/>